<dbReference type="SUPFAM" id="SSF103378">
    <property type="entry name" value="2-methylcitrate dehydratase PrpD"/>
    <property type="match status" value="1"/>
</dbReference>
<comment type="similarity">
    <text evidence="1">Belongs to the PrpD family.</text>
</comment>
<organism evidence="4 5">
    <name type="scientific">Bradyrhizobium pachyrhizi</name>
    <dbReference type="NCBI Taxonomy" id="280333"/>
    <lineage>
        <taxon>Bacteria</taxon>
        <taxon>Pseudomonadati</taxon>
        <taxon>Pseudomonadota</taxon>
        <taxon>Alphaproteobacteria</taxon>
        <taxon>Hyphomicrobiales</taxon>
        <taxon>Nitrobacteraceae</taxon>
        <taxon>Bradyrhizobium</taxon>
    </lineage>
</organism>
<evidence type="ECO:0000259" key="2">
    <source>
        <dbReference type="Pfam" id="PF03972"/>
    </source>
</evidence>
<evidence type="ECO:0000259" key="3">
    <source>
        <dbReference type="Pfam" id="PF19305"/>
    </source>
</evidence>
<gene>
    <name evidence="4" type="ORF">GPL21_02150</name>
</gene>
<feature type="domain" description="MmgE/PrpD N-terminal" evidence="2">
    <location>
        <begin position="6"/>
        <end position="243"/>
    </location>
</feature>
<feature type="domain" description="MmgE/PrpD C-terminal" evidence="3">
    <location>
        <begin position="268"/>
        <end position="438"/>
    </location>
</feature>
<comment type="caution">
    <text evidence="4">The sequence shown here is derived from an EMBL/GenBank/DDBJ whole genome shotgun (WGS) entry which is preliminary data.</text>
</comment>
<dbReference type="Proteomes" id="UP000436468">
    <property type="component" value="Unassembled WGS sequence"/>
</dbReference>
<dbReference type="InterPro" id="IPR042188">
    <property type="entry name" value="MmgE/PrpD_sf_2"/>
</dbReference>
<proteinExistence type="inferred from homology"/>
<dbReference type="Pfam" id="PF19305">
    <property type="entry name" value="MmgE_PrpD_C"/>
    <property type="match status" value="1"/>
</dbReference>
<protein>
    <submittedName>
        <fullName evidence="4">MmgE/PrpD family protein</fullName>
    </submittedName>
</protein>
<dbReference type="AlphaFoldDB" id="A0A844SA19"/>
<sequence length="457" mass="48483">MLDITRQTANFVAGLKLSDLSGRCREAARTGIIDCVGVMIAGAAEQPVRIVSAMVAASTQNDGAPEVPSGRNLAAPDAALVNGVAAHVLDYDDVALAGHPSTVLVPAILAEGWSLDSGGADALAAYAAGYEVWAQVIALEPGHLHERGFHPTAVMGALATAAACARLRNLDSTKTAHAIAIAASLASGLVANFGTMTKSLHAGRTAQSGVLAARLADQGFTASLDVLEHQTGFLRAHSPSGTPDIENGTIDIGRNWRLADLGINVKRYPTCYATHRSIDAMIGLVNAHKLKPDDVKEIRVHTGVTQRLMLRNTNPQTGLEAKFSMEFAMTAALIAGRVGLSELTDEFVSRPDVGATFAKVHCTTTDEIMPGDQPFAPADCVSVVLTSGEVLEHAPVVHAKGSWQRPLSRDELQDKFMDCATRVFKQGEADALFEQLWNIEDLRSIRSLRLTNDRSDA</sequence>
<dbReference type="PANTHER" id="PTHR16943">
    <property type="entry name" value="2-METHYLCITRATE DEHYDRATASE-RELATED"/>
    <property type="match status" value="1"/>
</dbReference>
<name>A0A844SA19_9BRAD</name>
<dbReference type="InterPro" id="IPR045337">
    <property type="entry name" value="MmgE_PrpD_C"/>
</dbReference>
<evidence type="ECO:0000313" key="5">
    <source>
        <dbReference type="Proteomes" id="UP000436468"/>
    </source>
</evidence>
<evidence type="ECO:0000256" key="1">
    <source>
        <dbReference type="ARBA" id="ARBA00006174"/>
    </source>
</evidence>
<dbReference type="InterPro" id="IPR036148">
    <property type="entry name" value="MmgE/PrpD_sf"/>
</dbReference>
<dbReference type="Pfam" id="PF03972">
    <property type="entry name" value="MmgE_PrpD_N"/>
    <property type="match status" value="1"/>
</dbReference>
<dbReference type="Gene3D" id="3.30.1330.120">
    <property type="entry name" value="2-methylcitrate dehydratase PrpD"/>
    <property type="match status" value="1"/>
</dbReference>
<dbReference type="EMBL" id="WQNF01000001">
    <property type="protein sequence ID" value="MVT63918.1"/>
    <property type="molecule type" value="Genomic_DNA"/>
</dbReference>
<accession>A0A844SA19</accession>
<dbReference type="PANTHER" id="PTHR16943:SF8">
    <property type="entry name" value="2-METHYLCITRATE DEHYDRATASE"/>
    <property type="match status" value="1"/>
</dbReference>
<dbReference type="InterPro" id="IPR005656">
    <property type="entry name" value="MmgE_PrpD"/>
</dbReference>
<dbReference type="InterPro" id="IPR045336">
    <property type="entry name" value="MmgE_PrpD_N"/>
</dbReference>
<keyword evidence="5" id="KW-1185">Reference proteome</keyword>
<reference evidence="4 5" key="1">
    <citation type="submission" date="2019-12" db="EMBL/GenBank/DDBJ databases">
        <title>Draft genome sequences Bradyrhizobium cajani AMBPC1010, Bradyrhizobium pachyrhizi AMBPC1040 and Bradyrhizobium yuanmingense ALSPC3051, three plant growth promoting strains isolated from nodules of Cajanus cajan L. in Dominican Republic.</title>
        <authorList>
            <person name="Flores-Felix J.D."/>
            <person name="Araujo J."/>
            <person name="Diaz-Alcantara C."/>
            <person name="Gonzalez-Andres F."/>
            <person name="Velazquez E."/>
        </authorList>
    </citation>
    <scope>NUCLEOTIDE SEQUENCE [LARGE SCALE GENOMIC DNA]</scope>
    <source>
        <strain evidence="4 5">1040</strain>
    </source>
</reference>
<dbReference type="GO" id="GO:0016829">
    <property type="term" value="F:lyase activity"/>
    <property type="evidence" value="ECO:0007669"/>
    <property type="project" value="InterPro"/>
</dbReference>
<dbReference type="RefSeq" id="WP_050387512.1">
    <property type="nucleotide sequence ID" value="NZ_LFIQ01000119.1"/>
</dbReference>
<dbReference type="InterPro" id="IPR042183">
    <property type="entry name" value="MmgE/PrpD_sf_1"/>
</dbReference>
<dbReference type="Gene3D" id="1.10.4100.10">
    <property type="entry name" value="2-methylcitrate dehydratase PrpD"/>
    <property type="match status" value="1"/>
</dbReference>
<evidence type="ECO:0000313" key="4">
    <source>
        <dbReference type="EMBL" id="MVT63918.1"/>
    </source>
</evidence>